<organism evidence="2 3">
    <name type="scientific">Aerophobetes bacterium</name>
    <dbReference type="NCBI Taxonomy" id="2030807"/>
    <lineage>
        <taxon>Bacteria</taxon>
        <taxon>Candidatus Aerophobota</taxon>
    </lineage>
</organism>
<evidence type="ECO:0000256" key="1">
    <source>
        <dbReference type="SAM" id="SignalP"/>
    </source>
</evidence>
<protein>
    <submittedName>
        <fullName evidence="2">Uncharacterized protein</fullName>
    </submittedName>
</protein>
<dbReference type="Gene3D" id="2.40.160.10">
    <property type="entry name" value="Porin"/>
    <property type="match status" value="1"/>
</dbReference>
<dbReference type="Proteomes" id="UP000280417">
    <property type="component" value="Unassembled WGS sequence"/>
</dbReference>
<reference evidence="2 3" key="1">
    <citation type="submission" date="2018-06" db="EMBL/GenBank/DDBJ databases">
        <title>Extensive metabolic versatility and redundancy in microbially diverse, dynamic hydrothermal sediments.</title>
        <authorList>
            <person name="Dombrowski N."/>
            <person name="Teske A."/>
            <person name="Baker B.J."/>
        </authorList>
    </citation>
    <scope>NUCLEOTIDE SEQUENCE [LARGE SCALE GENOMIC DNA]</scope>
    <source>
        <strain evidence="2">B3_G15</strain>
    </source>
</reference>
<feature type="chain" id="PRO_5024822260" evidence="1">
    <location>
        <begin position="24"/>
        <end position="274"/>
    </location>
</feature>
<evidence type="ECO:0000313" key="3">
    <source>
        <dbReference type="Proteomes" id="UP000280417"/>
    </source>
</evidence>
<feature type="signal peptide" evidence="1">
    <location>
        <begin position="1"/>
        <end position="23"/>
    </location>
</feature>
<accession>A0A662DCG2</accession>
<sequence>MRKVLVGALIVCLSLGLATIAMAAEISWSGSVDFGITGESGGSVDILTGWELDVSAADSSGPWSATVAFANDAGAFDIDDAYIEYAAEAFTLQLNPVGVGNDLYDLAVDDDIDLTSNPGISLTIPMETFSFSLVGNKASGADTYNFGAGVDFSMDNLGFGLIFNSDQESAEFDSSYAGKISYTMDALTLTGEYGAVSGGTLDGVSRYYAELGYTLTGGSVITLSYLGSSEDLSEIYAELSTPIAEKVDFIVDLTSTTTGGSTTTEYEAYLEFSL</sequence>
<comment type="caution">
    <text evidence="2">The sequence shown here is derived from an EMBL/GenBank/DDBJ whole genome shotgun (WGS) entry which is preliminary data.</text>
</comment>
<dbReference type="InterPro" id="IPR023614">
    <property type="entry name" value="Porin_dom_sf"/>
</dbReference>
<name>A0A662DCG2_UNCAE</name>
<evidence type="ECO:0000313" key="2">
    <source>
        <dbReference type="EMBL" id="RLE12011.1"/>
    </source>
</evidence>
<dbReference type="AlphaFoldDB" id="A0A662DCG2"/>
<dbReference type="SUPFAM" id="SSF56935">
    <property type="entry name" value="Porins"/>
    <property type="match status" value="1"/>
</dbReference>
<proteinExistence type="predicted"/>
<gene>
    <name evidence="2" type="ORF">DRJ04_06980</name>
</gene>
<dbReference type="EMBL" id="QMQA01000200">
    <property type="protein sequence ID" value="RLE12011.1"/>
    <property type="molecule type" value="Genomic_DNA"/>
</dbReference>
<keyword evidence="1" id="KW-0732">Signal</keyword>